<evidence type="ECO:0000313" key="2">
    <source>
        <dbReference type="Proteomes" id="UP000095472"/>
    </source>
</evidence>
<name>A0ACD5GQT6_9CYAN</name>
<organism evidence="1 2">
    <name type="scientific">Desertifilum tharense IPPAS B-1220</name>
    <dbReference type="NCBI Taxonomy" id="1781255"/>
    <lineage>
        <taxon>Bacteria</taxon>
        <taxon>Bacillati</taxon>
        <taxon>Cyanobacteriota</taxon>
        <taxon>Cyanophyceae</taxon>
        <taxon>Desertifilales</taxon>
        <taxon>Desertifilaceae</taxon>
        <taxon>Desertifilum</taxon>
    </lineage>
</organism>
<evidence type="ECO:0000313" key="1">
    <source>
        <dbReference type="EMBL" id="XPM63248.1"/>
    </source>
</evidence>
<sequence>MHSRVSQIGFWQHSKVFNKVFWSTFVLVAFCTISVAVVYWIWDHPYGTNWDEARYINRAYRDVAFSKTEVYFNCFRVW</sequence>
<accession>A0ACD5GQT6</accession>
<keyword evidence="2" id="KW-1185">Reference proteome</keyword>
<dbReference type="EMBL" id="CP182909">
    <property type="protein sequence ID" value="XPM63248.1"/>
    <property type="molecule type" value="Genomic_DNA"/>
</dbReference>
<reference evidence="1 2" key="1">
    <citation type="journal article" date="2016" name="Genome Announc.">
        <title>Draft Genome Sequence of the Thermotolerant Cyanobacterium Desertifilum sp. IPPAS B-1220.</title>
        <authorList>
            <person name="Mironov K.S."/>
            <person name="Sinetova M.A."/>
            <person name="Bolatkhan K."/>
            <person name="Zayadan B.K."/>
            <person name="Ustinova V.V."/>
            <person name="Kupriyanova E.V."/>
            <person name="Skrypnik A.N."/>
            <person name="Gogoleva N.E."/>
            <person name="Gogolev Y.V."/>
            <person name="Los D.A."/>
        </authorList>
    </citation>
    <scope>NUCLEOTIDE SEQUENCE [LARGE SCALE GENOMIC DNA]</scope>
    <source>
        <strain evidence="1 2">IPPAS B-1220</strain>
    </source>
</reference>
<protein>
    <submittedName>
        <fullName evidence="1">Uncharacterized protein</fullName>
    </submittedName>
</protein>
<dbReference type="Proteomes" id="UP000095472">
    <property type="component" value="Chromosome"/>
</dbReference>
<proteinExistence type="predicted"/>
<gene>
    <name evidence="1" type="ORF">BH720_028345</name>
</gene>